<feature type="compositionally biased region" description="Basic and acidic residues" evidence="1">
    <location>
        <begin position="49"/>
        <end position="62"/>
    </location>
</feature>
<keyword evidence="2" id="KW-0732">Signal</keyword>
<keyword evidence="4" id="KW-1185">Reference proteome</keyword>
<proteinExistence type="predicted"/>
<feature type="compositionally biased region" description="Low complexity" evidence="1">
    <location>
        <begin position="94"/>
        <end position="103"/>
    </location>
</feature>
<evidence type="ECO:0000313" key="3">
    <source>
        <dbReference type="EMBL" id="KAF0299095.1"/>
    </source>
</evidence>
<feature type="compositionally biased region" description="Pro residues" evidence="1">
    <location>
        <begin position="287"/>
        <end position="313"/>
    </location>
</feature>
<feature type="compositionally biased region" description="Pro residues" evidence="1">
    <location>
        <begin position="334"/>
        <end position="346"/>
    </location>
</feature>
<feature type="region of interest" description="Disordered" evidence="1">
    <location>
        <begin position="37"/>
        <end position="62"/>
    </location>
</feature>
<feature type="compositionally biased region" description="Gly residues" evidence="1">
    <location>
        <begin position="104"/>
        <end position="114"/>
    </location>
</feature>
<feature type="compositionally biased region" description="Low complexity" evidence="1">
    <location>
        <begin position="115"/>
        <end position="126"/>
    </location>
</feature>
<feature type="compositionally biased region" description="Low complexity" evidence="1">
    <location>
        <begin position="37"/>
        <end position="48"/>
    </location>
</feature>
<feature type="region of interest" description="Disordered" evidence="1">
    <location>
        <begin position="248"/>
        <end position="367"/>
    </location>
</feature>
<gene>
    <name evidence="3" type="ORF">FJT64_003643</name>
</gene>
<dbReference type="EMBL" id="VIIS01001394">
    <property type="protein sequence ID" value="KAF0299095.1"/>
    <property type="molecule type" value="Genomic_DNA"/>
</dbReference>
<feature type="region of interest" description="Disordered" evidence="1">
    <location>
        <begin position="80"/>
        <end position="126"/>
    </location>
</feature>
<name>A0A6A4VY37_AMPAM</name>
<feature type="signal peptide" evidence="2">
    <location>
        <begin position="1"/>
        <end position="31"/>
    </location>
</feature>
<organism evidence="3 4">
    <name type="scientific">Amphibalanus amphitrite</name>
    <name type="common">Striped barnacle</name>
    <name type="synonym">Balanus amphitrite</name>
    <dbReference type="NCBI Taxonomy" id="1232801"/>
    <lineage>
        <taxon>Eukaryota</taxon>
        <taxon>Metazoa</taxon>
        <taxon>Ecdysozoa</taxon>
        <taxon>Arthropoda</taxon>
        <taxon>Crustacea</taxon>
        <taxon>Multicrustacea</taxon>
        <taxon>Cirripedia</taxon>
        <taxon>Thoracica</taxon>
        <taxon>Thoracicalcarea</taxon>
        <taxon>Balanomorpha</taxon>
        <taxon>Balanoidea</taxon>
        <taxon>Balanidae</taxon>
        <taxon>Amphibalaninae</taxon>
        <taxon>Amphibalanus</taxon>
    </lineage>
</organism>
<dbReference type="Proteomes" id="UP000440578">
    <property type="component" value="Unassembled WGS sequence"/>
</dbReference>
<reference evidence="3 4" key="1">
    <citation type="submission" date="2019-07" db="EMBL/GenBank/DDBJ databases">
        <title>Draft genome assembly of a fouling barnacle, Amphibalanus amphitrite (Darwin, 1854): The first reference genome for Thecostraca.</title>
        <authorList>
            <person name="Kim W."/>
        </authorList>
    </citation>
    <scope>NUCLEOTIDE SEQUENCE [LARGE SCALE GENOMIC DNA]</scope>
    <source>
        <strain evidence="3">SNU_AA5</strain>
        <tissue evidence="3">Soma without cirri and trophi</tissue>
    </source>
</reference>
<dbReference type="AlphaFoldDB" id="A0A6A4VY37"/>
<feature type="compositionally biased region" description="Pro residues" evidence="1">
    <location>
        <begin position="253"/>
        <end position="266"/>
    </location>
</feature>
<protein>
    <submittedName>
        <fullName evidence="3">Uncharacterized protein</fullName>
    </submittedName>
</protein>
<feature type="compositionally biased region" description="Polar residues" evidence="1">
    <location>
        <begin position="193"/>
        <end position="202"/>
    </location>
</feature>
<evidence type="ECO:0000256" key="2">
    <source>
        <dbReference type="SAM" id="SignalP"/>
    </source>
</evidence>
<evidence type="ECO:0000256" key="1">
    <source>
        <dbReference type="SAM" id="MobiDB-lite"/>
    </source>
</evidence>
<dbReference type="PRINTS" id="PR01217">
    <property type="entry name" value="PRICHEXTENSN"/>
</dbReference>
<feature type="region of interest" description="Disordered" evidence="1">
    <location>
        <begin position="177"/>
        <end position="204"/>
    </location>
</feature>
<accession>A0A6A4VY37</accession>
<sequence>MTKHRCPCTERLPVWAAAAAVLLVLLPAARCQHPEVAAGGAPPVSGAEGRSREGAAAGRREMAGAADYESLLSEAAAAWLQQQHEEQEEPEVPGLPSSLRSPASGGGGGGGGGLLQQLLRPSAGGKQGDLGSLLGSLLSSQTGGGSGGGGGLAALLTTTTARPTRIFDKYVIRDGNPFATQRPKTPADGVTPNPLSSVTSKTTEADEADKFDAGFQIFSQIFSGNNAVDGGAADSFADAPALQLTTASTTRATPPPPPPTARPAPAAPAGWPFYTTPRPEPAVTSHQPPPPPPPQQPPQQPPHHQPQQPPHHQPPQHNFNGFNNGLDKQDFFRPSPPTRAPRPPGVPFYYNPDAPPGGPPPASAEPEPQIQLGVLLSSVTQLVRSDGPSMIAALGDAYTYIQEGNVLGLLQGVVPVFSRATPVIMNMLSSVAPVVEKSDLYGPPIPGSPGLGGLFGSFSGLFGGGRRRPQRRQPLVRNTPPGYSQPFYMGQVIGSGLKLITYLINHGTTVVRAREPSDFTWLRDALRPENVAFVRDWLLRATSGQS</sequence>
<feature type="chain" id="PRO_5025436085" evidence="2">
    <location>
        <begin position="32"/>
        <end position="546"/>
    </location>
</feature>
<comment type="caution">
    <text evidence="3">The sequence shown here is derived from an EMBL/GenBank/DDBJ whole genome shotgun (WGS) entry which is preliminary data.</text>
</comment>
<feature type="compositionally biased region" description="Pro residues" evidence="1">
    <location>
        <begin position="353"/>
        <end position="363"/>
    </location>
</feature>
<evidence type="ECO:0000313" key="4">
    <source>
        <dbReference type="Proteomes" id="UP000440578"/>
    </source>
</evidence>